<proteinExistence type="predicted"/>
<reference evidence="1 2" key="1">
    <citation type="submission" date="2024-09" db="EMBL/GenBank/DDBJ databases">
        <authorList>
            <person name="Sun Q."/>
            <person name="Mori K."/>
        </authorList>
    </citation>
    <scope>NUCLEOTIDE SEQUENCE [LARGE SCALE GENOMIC DNA]</scope>
    <source>
        <strain evidence="1 2">JCM 11411</strain>
    </source>
</reference>
<organism evidence="1 2">
    <name type="scientific">Rhodococcus baikonurensis</name>
    <dbReference type="NCBI Taxonomy" id="172041"/>
    <lineage>
        <taxon>Bacteria</taxon>
        <taxon>Bacillati</taxon>
        <taxon>Actinomycetota</taxon>
        <taxon>Actinomycetes</taxon>
        <taxon>Mycobacteriales</taxon>
        <taxon>Nocardiaceae</taxon>
        <taxon>Rhodococcus</taxon>
        <taxon>Rhodococcus erythropolis group</taxon>
    </lineage>
</organism>
<accession>A0ABV5XSD1</accession>
<comment type="caution">
    <text evidence="1">The sequence shown here is derived from an EMBL/GenBank/DDBJ whole genome shotgun (WGS) entry which is preliminary data.</text>
</comment>
<protein>
    <submittedName>
        <fullName evidence="1">Uncharacterized protein</fullName>
    </submittedName>
</protein>
<name>A0ABV5XSD1_9NOCA</name>
<dbReference type="Proteomes" id="UP001589587">
    <property type="component" value="Unassembled WGS sequence"/>
</dbReference>
<keyword evidence="2" id="KW-1185">Reference proteome</keyword>
<gene>
    <name evidence="1" type="ORF">ACFFQ6_37215</name>
</gene>
<dbReference type="RefSeq" id="WP_378377505.1">
    <property type="nucleotide sequence ID" value="NZ_JBHMAS010000108.1"/>
</dbReference>
<dbReference type="EMBL" id="JBHMAS010000108">
    <property type="protein sequence ID" value="MFB9785346.1"/>
    <property type="molecule type" value="Genomic_DNA"/>
</dbReference>
<evidence type="ECO:0000313" key="1">
    <source>
        <dbReference type="EMBL" id="MFB9785346.1"/>
    </source>
</evidence>
<evidence type="ECO:0000313" key="2">
    <source>
        <dbReference type="Proteomes" id="UP001589587"/>
    </source>
</evidence>
<sequence length="312" mass="33616">MPAQPFRGSMHFPCNGIDEENTLPDHLDDPEIIDDDPVTALAKKMLNDAYDFDTAWDELPDKRARALLYAKAAHEHFSTVIAAHGGQTFTAADLADLRNVLWENDGNASSRARLRRLVPAIDDAIVVPDPALTRVAAAPDTDTPCQHTWVHAEVRFTTENGNIRGPFDGEQCTSCPAVMYGGQVFDPALPEPKSCSGGQPFHWSAFGARYPDTVCVDGQCADLADYSTAAGIACPFCDPSGFFDYQFGGAYTEPTCGTCGLRGIDPAEVTFHDGPALTCTVFCSRCASEQPAAMREYPPADDADAQASLTSR</sequence>